<evidence type="ECO:0000313" key="5">
    <source>
        <dbReference type="EMBL" id="CZF81234.1"/>
    </source>
</evidence>
<dbReference type="InterPro" id="IPR050134">
    <property type="entry name" value="NAD-dep_sirtuin_deacylases"/>
</dbReference>
<dbReference type="InterPro" id="IPR029035">
    <property type="entry name" value="DHS-like_NAD/FAD-binding_dom"/>
</dbReference>
<organism evidence="5 6">
    <name type="scientific">Grimontia celer</name>
    <dbReference type="NCBI Taxonomy" id="1796497"/>
    <lineage>
        <taxon>Bacteria</taxon>
        <taxon>Pseudomonadati</taxon>
        <taxon>Pseudomonadota</taxon>
        <taxon>Gammaproteobacteria</taxon>
        <taxon>Vibrionales</taxon>
        <taxon>Vibrionaceae</taxon>
        <taxon>Grimontia</taxon>
    </lineage>
</organism>
<accession>A0A128F493</accession>
<dbReference type="Gene3D" id="3.30.1600.10">
    <property type="entry name" value="SIR2/SIRT2 'Small Domain"/>
    <property type="match status" value="1"/>
</dbReference>
<dbReference type="Proteomes" id="UP000071641">
    <property type="component" value="Unassembled WGS sequence"/>
</dbReference>
<feature type="domain" description="Deacetylase sirtuin-type" evidence="4">
    <location>
        <begin position="2"/>
        <end position="284"/>
    </location>
</feature>
<evidence type="ECO:0000256" key="1">
    <source>
        <dbReference type="ARBA" id="ARBA00022679"/>
    </source>
</evidence>
<dbReference type="RefSeq" id="WP_062663544.1">
    <property type="nucleotide sequence ID" value="NZ_FIZX01000002.1"/>
</dbReference>
<protein>
    <submittedName>
        <fullName evidence="5">NAD-dependent protein deacetylase</fullName>
    </submittedName>
</protein>
<proteinExistence type="predicted"/>
<dbReference type="PANTHER" id="PTHR11085">
    <property type="entry name" value="NAD-DEPENDENT PROTEIN DEACYLASE SIRTUIN-5, MITOCHONDRIAL-RELATED"/>
    <property type="match status" value="1"/>
</dbReference>
<evidence type="ECO:0000256" key="2">
    <source>
        <dbReference type="ARBA" id="ARBA00023027"/>
    </source>
</evidence>
<dbReference type="GO" id="GO:0017136">
    <property type="term" value="F:histone deacetylase activity, NAD-dependent"/>
    <property type="evidence" value="ECO:0007669"/>
    <property type="project" value="TreeGrafter"/>
</dbReference>
<feature type="binding site" evidence="3">
    <location>
        <position position="180"/>
    </location>
    <ligand>
        <name>Zn(2+)</name>
        <dbReference type="ChEBI" id="CHEBI:29105"/>
    </ligand>
</feature>
<evidence type="ECO:0000259" key="4">
    <source>
        <dbReference type="PROSITE" id="PS50305"/>
    </source>
</evidence>
<keyword evidence="1" id="KW-0808">Transferase</keyword>
<keyword evidence="2" id="KW-0520">NAD</keyword>
<name>A0A128F493_9GAMM</name>
<keyword evidence="3" id="KW-0479">Metal-binding</keyword>
<dbReference type="EMBL" id="FIZX01000002">
    <property type="protein sequence ID" value="CZF81234.1"/>
    <property type="molecule type" value="Genomic_DNA"/>
</dbReference>
<evidence type="ECO:0000256" key="3">
    <source>
        <dbReference type="PROSITE-ProRule" id="PRU00236"/>
    </source>
</evidence>
<gene>
    <name evidence="5" type="primary">cobB_2</name>
    <name evidence="5" type="ORF">GCE9029_02479</name>
</gene>
<feature type="binding site" evidence="3">
    <location>
        <position position="139"/>
    </location>
    <ligand>
        <name>Zn(2+)</name>
        <dbReference type="ChEBI" id="CHEBI:29105"/>
    </ligand>
</feature>
<dbReference type="PANTHER" id="PTHR11085:SF10">
    <property type="entry name" value="NAD-DEPENDENT PROTEIN DEACYLASE SIRTUIN-5, MITOCHONDRIAL-RELATED"/>
    <property type="match status" value="1"/>
</dbReference>
<comment type="caution">
    <text evidence="3">Lacks conserved residue(s) required for the propagation of feature annotation.</text>
</comment>
<dbReference type="PROSITE" id="PS50305">
    <property type="entry name" value="SIRTUIN"/>
    <property type="match status" value="1"/>
</dbReference>
<evidence type="ECO:0000313" key="6">
    <source>
        <dbReference type="Proteomes" id="UP000071641"/>
    </source>
</evidence>
<feature type="binding site" evidence="3">
    <location>
        <position position="143"/>
    </location>
    <ligand>
        <name>Zn(2+)</name>
        <dbReference type="ChEBI" id="CHEBI:29105"/>
    </ligand>
</feature>
<dbReference type="OrthoDB" id="9800582at2"/>
<dbReference type="InterPro" id="IPR026590">
    <property type="entry name" value="Ssirtuin_cat_dom"/>
</dbReference>
<dbReference type="InterPro" id="IPR026591">
    <property type="entry name" value="Sirtuin_cat_small_dom_sf"/>
</dbReference>
<sequence>MQKLNLQTLRNVSTLIKDADAILIGAGAGLTAAAGINYLDRDKFAEVYPGWKKKGFNAQYELMGYPYWSQQEQWGYYKVHLEYVYFSQGVNPLYEALYDLVRDKDYFVMTSNVDGLFYKSGFARERFYAPQGDYGKIQCTKPCSQEVWDIKPFLDRMEPYFDSVEQVLTSEQGVPKCPNCGEDMFIHARVDGSFIDTVHEDERQALIQWLDNNREKKVVVLDLGSGFNTPTVIRIPMEQITHTFPNANLVRVNMDNASTPPELGFKSTSIKGDIAEFVHQTRALMVA</sequence>
<keyword evidence="3" id="KW-0862">Zinc</keyword>
<dbReference type="GO" id="GO:0046872">
    <property type="term" value="F:metal ion binding"/>
    <property type="evidence" value="ECO:0007669"/>
    <property type="project" value="UniProtKB-KW"/>
</dbReference>
<keyword evidence="6" id="KW-1185">Reference proteome</keyword>
<dbReference type="STRING" id="1796497.GCE9029_02479"/>
<dbReference type="SUPFAM" id="SSF52467">
    <property type="entry name" value="DHS-like NAD/FAD-binding domain"/>
    <property type="match status" value="1"/>
</dbReference>
<dbReference type="AlphaFoldDB" id="A0A128F493"/>
<reference evidence="6" key="1">
    <citation type="submission" date="2016-02" db="EMBL/GenBank/DDBJ databases">
        <authorList>
            <person name="Rodrigo-Torres Lidia"/>
            <person name="Arahal R.David."/>
        </authorList>
    </citation>
    <scope>NUCLEOTIDE SEQUENCE [LARGE SCALE GENOMIC DNA]</scope>
    <source>
        <strain evidence="6">CECT 9029</strain>
    </source>
</reference>
<dbReference type="GO" id="GO:0070403">
    <property type="term" value="F:NAD+ binding"/>
    <property type="evidence" value="ECO:0007669"/>
    <property type="project" value="TreeGrafter"/>
</dbReference>
<dbReference type="Gene3D" id="3.40.50.1220">
    <property type="entry name" value="TPP-binding domain"/>
    <property type="match status" value="1"/>
</dbReference>
<feature type="binding site" evidence="3">
    <location>
        <position position="177"/>
    </location>
    <ligand>
        <name>Zn(2+)</name>
        <dbReference type="ChEBI" id="CHEBI:29105"/>
    </ligand>
</feature>